<dbReference type="Gene3D" id="2.115.10.20">
    <property type="entry name" value="Glycosyl hydrolase domain, family 43"/>
    <property type="match status" value="1"/>
</dbReference>
<comment type="caution">
    <text evidence="9">The sequence shown here is derived from an EMBL/GenBank/DDBJ whole genome shotgun (WGS) entry which is preliminary data.</text>
</comment>
<dbReference type="SUPFAM" id="SSF49899">
    <property type="entry name" value="Concanavalin A-like lectins/glucanases"/>
    <property type="match status" value="1"/>
</dbReference>
<dbReference type="PANTHER" id="PTHR42812:SF12">
    <property type="entry name" value="BETA-XYLOSIDASE-RELATED"/>
    <property type="match status" value="1"/>
</dbReference>
<dbReference type="Pfam" id="PF17851">
    <property type="entry name" value="GH43_C2"/>
    <property type="match status" value="1"/>
</dbReference>
<evidence type="ECO:0000313" key="9">
    <source>
        <dbReference type="EMBL" id="SUB80370.1"/>
    </source>
</evidence>
<organism evidence="9 10">
    <name type="scientific">Segatella buccae</name>
    <dbReference type="NCBI Taxonomy" id="28126"/>
    <lineage>
        <taxon>Bacteria</taxon>
        <taxon>Pseudomonadati</taxon>
        <taxon>Bacteroidota</taxon>
        <taxon>Bacteroidia</taxon>
        <taxon>Bacteroidales</taxon>
        <taxon>Prevotellaceae</taxon>
        <taxon>Segatella</taxon>
    </lineage>
</organism>
<dbReference type="InterPro" id="IPR013320">
    <property type="entry name" value="ConA-like_dom_sf"/>
</dbReference>
<feature type="signal peptide" evidence="7">
    <location>
        <begin position="1"/>
        <end position="20"/>
    </location>
</feature>
<keyword evidence="7" id="KW-0732">Signal</keyword>
<dbReference type="SUPFAM" id="SSF75005">
    <property type="entry name" value="Arabinanase/levansucrase/invertase"/>
    <property type="match status" value="1"/>
</dbReference>
<dbReference type="CDD" id="cd18617">
    <property type="entry name" value="GH43_XynB-like"/>
    <property type="match status" value="1"/>
</dbReference>
<feature type="chain" id="PRO_5042882105" evidence="7">
    <location>
        <begin position="21"/>
        <end position="561"/>
    </location>
</feature>
<dbReference type="InterPro" id="IPR051795">
    <property type="entry name" value="Glycosyl_Hydrlase_43"/>
</dbReference>
<gene>
    <name evidence="9" type="primary">xynB_4</name>
    <name evidence="9" type="ORF">NCTC13063_01653</name>
</gene>
<proteinExistence type="inferred from homology"/>
<accession>A0AAQ1UIX6</accession>
<dbReference type="PANTHER" id="PTHR42812">
    <property type="entry name" value="BETA-XYLOSIDASE"/>
    <property type="match status" value="1"/>
</dbReference>
<dbReference type="GO" id="GO:0005975">
    <property type="term" value="P:carbohydrate metabolic process"/>
    <property type="evidence" value="ECO:0007669"/>
    <property type="project" value="InterPro"/>
</dbReference>
<dbReference type="EC" id="3.2.1.37" evidence="9"/>
<dbReference type="Pfam" id="PF04616">
    <property type="entry name" value="Glyco_hydro_43"/>
    <property type="match status" value="1"/>
</dbReference>
<keyword evidence="2 6" id="KW-0378">Hydrolase</keyword>
<dbReference type="InterPro" id="IPR023296">
    <property type="entry name" value="Glyco_hydro_beta-prop_sf"/>
</dbReference>
<feature type="active site" description="Proton acceptor" evidence="4">
    <location>
        <position position="58"/>
    </location>
</feature>
<evidence type="ECO:0000256" key="6">
    <source>
        <dbReference type="RuleBase" id="RU361187"/>
    </source>
</evidence>
<sequence length="561" mass="62438">MNKKTLLGAALLLVSLAPRAQQATFSYFSYQGDEPRFRKQIDAGREFFNPILAGFYPDPSICRVGDTYYMVNSSFSFFPGVPLSTSKDLVHWTPAGHVLDRPSQVPLARQKVSGGIFAPAISYNPKNKTFYMITTNVGAGNFYVKSKDPAKGWSEPIYLRKIDGIDPSFFFDKDGAGYIVHNAPVDGGADYEGQRAIRIFRFDTEGDSIVGDYKQIVRGGTHVEKRPIWIEGPHLYRIGKYYYLMCAEGGTGDWHSEVIFRSKSPMGPWEENPDNPILTQRTGLDPNRPDIVTSTGHADLVQSKEGDWWAVFLGCRPYEADYYNTGRDTYLLPVAWKNGWPVILDKGKVVPTVLAMKPWQQKMQKAVPVGVVATTGNFAYTDRFVGDRLDGRWMFLRNPSQFYSLGADGLTINALPADISQREPLSAVFCRQQHTVFSAETRVAFHPASDKQLAGLALLQNEEYNFVMGKTRLNGRLAVVLTRSERVNAIIASAFLDEAASDTPLRLKIDGHGRYYDFYYAVADGPWQLLARGVDAVNLSTHRSSGFIGACIGLYATAKGS</sequence>
<feature type="domain" description="Beta-xylosidase C-terminal Concanavalin A-like" evidence="8">
    <location>
        <begin position="382"/>
        <end position="559"/>
    </location>
</feature>
<dbReference type="EMBL" id="UGTJ01000001">
    <property type="protein sequence ID" value="SUB80370.1"/>
    <property type="molecule type" value="Genomic_DNA"/>
</dbReference>
<dbReference type="Proteomes" id="UP000255283">
    <property type="component" value="Unassembled WGS sequence"/>
</dbReference>
<dbReference type="RefSeq" id="WP_115153830.1">
    <property type="nucleotide sequence ID" value="NZ_DBFWLE010000004.1"/>
</dbReference>
<dbReference type="InterPro" id="IPR006710">
    <property type="entry name" value="Glyco_hydro_43"/>
</dbReference>
<dbReference type="AlphaFoldDB" id="A0AAQ1UIX6"/>
<evidence type="ECO:0000259" key="8">
    <source>
        <dbReference type="Pfam" id="PF17851"/>
    </source>
</evidence>
<dbReference type="Gene3D" id="2.60.120.200">
    <property type="match status" value="1"/>
</dbReference>
<feature type="active site" description="Proton donor" evidence="4">
    <location>
        <position position="231"/>
    </location>
</feature>
<evidence type="ECO:0000313" key="10">
    <source>
        <dbReference type="Proteomes" id="UP000255283"/>
    </source>
</evidence>
<reference evidence="9 10" key="1">
    <citation type="submission" date="2018-06" db="EMBL/GenBank/DDBJ databases">
        <authorList>
            <consortium name="Pathogen Informatics"/>
            <person name="Doyle S."/>
        </authorList>
    </citation>
    <scope>NUCLEOTIDE SEQUENCE [LARGE SCALE GENOMIC DNA]</scope>
    <source>
        <strain evidence="9 10">NCTC13063</strain>
    </source>
</reference>
<dbReference type="InterPro" id="IPR041542">
    <property type="entry name" value="GH43_C2"/>
</dbReference>
<comment type="similarity">
    <text evidence="1 6">Belongs to the glycosyl hydrolase 43 family.</text>
</comment>
<evidence type="ECO:0000256" key="2">
    <source>
        <dbReference type="ARBA" id="ARBA00022801"/>
    </source>
</evidence>
<dbReference type="GO" id="GO:0009044">
    <property type="term" value="F:xylan 1,4-beta-xylosidase activity"/>
    <property type="evidence" value="ECO:0007669"/>
    <property type="project" value="UniProtKB-EC"/>
</dbReference>
<evidence type="ECO:0000256" key="3">
    <source>
        <dbReference type="ARBA" id="ARBA00023295"/>
    </source>
</evidence>
<evidence type="ECO:0000256" key="7">
    <source>
        <dbReference type="SAM" id="SignalP"/>
    </source>
</evidence>
<keyword evidence="3 6" id="KW-0326">Glycosidase</keyword>
<protein>
    <submittedName>
        <fullName evidence="9">Beta-xylosidase</fullName>
        <ecNumber evidence="9">3.2.1.37</ecNumber>
    </submittedName>
</protein>
<name>A0AAQ1UIX6_9BACT</name>
<evidence type="ECO:0000256" key="1">
    <source>
        <dbReference type="ARBA" id="ARBA00009865"/>
    </source>
</evidence>
<feature type="site" description="Important for catalytic activity, responsible for pKa modulation of the active site Glu and correct orientation of both the proton donor and substrate" evidence="5">
    <location>
        <position position="166"/>
    </location>
</feature>
<evidence type="ECO:0000256" key="5">
    <source>
        <dbReference type="PIRSR" id="PIRSR606710-2"/>
    </source>
</evidence>
<evidence type="ECO:0000256" key="4">
    <source>
        <dbReference type="PIRSR" id="PIRSR606710-1"/>
    </source>
</evidence>